<evidence type="ECO:0000259" key="3">
    <source>
        <dbReference type="Pfam" id="PF00326"/>
    </source>
</evidence>
<dbReference type="InterPro" id="IPR029058">
    <property type="entry name" value="AB_hydrolase_fold"/>
</dbReference>
<reference evidence="4 6" key="1">
    <citation type="submission" date="2017-01" db="EMBL/GenBank/DDBJ databases">
        <authorList>
            <person name="Varghese N."/>
            <person name="Submissions S."/>
        </authorList>
    </citation>
    <scope>NUCLEOTIDE SEQUENCE [LARGE SCALE GENOMIC DNA]</scope>
    <source>
        <strain evidence="4 6">ATCC 33342</strain>
    </source>
</reference>
<dbReference type="Pfam" id="PF00326">
    <property type="entry name" value="Peptidase_S9"/>
    <property type="match status" value="1"/>
</dbReference>
<evidence type="ECO:0000313" key="5">
    <source>
        <dbReference type="EMBL" id="STO24323.1"/>
    </source>
</evidence>
<reference evidence="5 7" key="2">
    <citation type="submission" date="2018-06" db="EMBL/GenBank/DDBJ databases">
        <authorList>
            <consortium name="Pathogen Informatics"/>
            <person name="Doyle S."/>
        </authorList>
    </citation>
    <scope>NUCLEOTIDE SEQUENCE [LARGE SCALE GENOMIC DNA]</scope>
    <source>
        <strain evidence="5 7">NCTC11401</strain>
    </source>
</reference>
<evidence type="ECO:0000313" key="6">
    <source>
        <dbReference type="Proteomes" id="UP000186808"/>
    </source>
</evidence>
<dbReference type="Pfam" id="PF07676">
    <property type="entry name" value="PD40"/>
    <property type="match status" value="4"/>
</dbReference>
<accession>A0A377GID7</accession>
<dbReference type="PANTHER" id="PTHR42776:SF4">
    <property type="entry name" value="ACYLAMINO-ACID-RELEASING ENZYME"/>
    <property type="match status" value="1"/>
</dbReference>
<dbReference type="EC" id="3.4.14.12" evidence="5"/>
<dbReference type="SUPFAM" id="SSF82171">
    <property type="entry name" value="DPP6 N-terminal domain-like"/>
    <property type="match status" value="1"/>
</dbReference>
<dbReference type="InterPro" id="IPR001375">
    <property type="entry name" value="Peptidase_S9_cat"/>
</dbReference>
<dbReference type="InterPro" id="IPR011659">
    <property type="entry name" value="WD40"/>
</dbReference>
<dbReference type="AlphaFoldDB" id="A0A377GID7"/>
<dbReference type="STRING" id="464.Lgor_2352"/>
<protein>
    <submittedName>
        <fullName evidence="4">Dipeptidyl aminopeptidase/acylaminoacyl peptidase</fullName>
    </submittedName>
    <submittedName>
        <fullName evidence="5">Prolyl tripeptidyl peptidase</fullName>
        <ecNumber evidence="5">3.4.14.12</ecNumber>
    </submittedName>
</protein>
<gene>
    <name evidence="5" type="primary">ptpA_1</name>
    <name evidence="5" type="ORF">NCTC11401_01135</name>
    <name evidence="4" type="ORF">SAMN05421777_1268</name>
</gene>
<feature type="domain" description="Peptidase S9 prolyl oligopeptidase catalytic" evidence="3">
    <location>
        <begin position="450"/>
        <end position="656"/>
    </location>
</feature>
<keyword evidence="1 5" id="KW-0378">Hydrolase</keyword>
<dbReference type="GO" id="GO:0004177">
    <property type="term" value="F:aminopeptidase activity"/>
    <property type="evidence" value="ECO:0007669"/>
    <property type="project" value="UniProtKB-KW"/>
</dbReference>
<evidence type="ECO:0000313" key="4">
    <source>
        <dbReference type="EMBL" id="SIR81008.1"/>
    </source>
</evidence>
<evidence type="ECO:0000256" key="2">
    <source>
        <dbReference type="ARBA" id="ARBA00022825"/>
    </source>
</evidence>
<dbReference type="InterPro" id="IPR011042">
    <property type="entry name" value="6-blade_b-propeller_TolB-like"/>
</dbReference>
<evidence type="ECO:0000256" key="1">
    <source>
        <dbReference type="ARBA" id="ARBA00022801"/>
    </source>
</evidence>
<evidence type="ECO:0000313" key="7">
    <source>
        <dbReference type="Proteomes" id="UP000254374"/>
    </source>
</evidence>
<proteinExistence type="predicted"/>
<keyword evidence="4" id="KW-0645">Protease</keyword>
<dbReference type="GO" id="GO:0004252">
    <property type="term" value="F:serine-type endopeptidase activity"/>
    <property type="evidence" value="ECO:0007669"/>
    <property type="project" value="TreeGrafter"/>
</dbReference>
<dbReference type="SUPFAM" id="SSF53474">
    <property type="entry name" value="alpha/beta-Hydrolases"/>
    <property type="match status" value="1"/>
</dbReference>
<dbReference type="Gene3D" id="2.120.10.30">
    <property type="entry name" value="TolB, C-terminal domain"/>
    <property type="match status" value="3"/>
</dbReference>
<keyword evidence="4" id="KW-0031">Aminopeptidase</keyword>
<dbReference type="Proteomes" id="UP000186808">
    <property type="component" value="Unassembled WGS sequence"/>
</dbReference>
<dbReference type="PANTHER" id="PTHR42776">
    <property type="entry name" value="SERINE PEPTIDASE S9 FAMILY MEMBER"/>
    <property type="match status" value="1"/>
</dbReference>
<keyword evidence="2" id="KW-0720">Serine protease</keyword>
<dbReference type="Gene3D" id="3.40.50.1820">
    <property type="entry name" value="alpha/beta hydrolase"/>
    <property type="match status" value="1"/>
</dbReference>
<dbReference type="Proteomes" id="UP000254374">
    <property type="component" value="Unassembled WGS sequence"/>
</dbReference>
<dbReference type="EMBL" id="UGGV01000001">
    <property type="protein sequence ID" value="STO24323.1"/>
    <property type="molecule type" value="Genomic_DNA"/>
</dbReference>
<sequence length="658" mass="74771">MKKVHVCFQLVLLMLSFIFCERGWCAQRLPVLNDYMRIKTVGEPDLSPDGRWVVYTLEENVNKTSAIRNIWIVSYDGKISKQLTNDKEASNYLPKWSPNGQWIAFLSDSDDSLRLLNKQNGKIIRLTNNHYDVSDFTWAPDSQSIAFIASEAKEKASKNKPIIITRYLFKKDIQGYLSEKRTHLYRIALQSKQIELLTPGPYDEWAPAWSPNGKYIAFISKRGAEPDRSYNSDVYVISNKSGSKAIQLTRSPGAGMDPDWESTPSWSPDNSQITYLSFNNKSPIYAPTQLAIVRLDSRQERIIAPLDRWFTKPEWSEDGKKIYALIETSRNTHLSEIDVSTGDVKALTKGKHVDSEFSIAQQHIVVVSSDDQHPPELFAVENTLRPLTNHNQKLLDEVQFRPVEDIEFKSADGTLIEGLLLKPANYKPGTPYPALLNLHGGPVYQFSHEFNFDWQWLAAQGYTIIAPNPRGSSGRGFDFSNAINADWGNLDVKDVLASVDYAIEKGIVDPNKLAVGGWSYGGMLTDYVIASTQRFKAAVSGAGTGSILGNYGVDQYTLDYETELGKPWLNTQLYMKLSYPLMKANKIKTPTLFMCASFDFNMPCIGSEQLYQALRSQNIPTELIIYPEQYHSLDRPDFQIDRLQRFKDWMDFYLKKVN</sequence>
<keyword evidence="6" id="KW-1185">Reference proteome</keyword>
<name>A0A377GID7_9GAMM</name>
<dbReference type="GO" id="GO:0006508">
    <property type="term" value="P:proteolysis"/>
    <property type="evidence" value="ECO:0007669"/>
    <property type="project" value="InterPro"/>
</dbReference>
<organism evidence="5 7">
    <name type="scientific">Fluoribacter gormanii</name>
    <dbReference type="NCBI Taxonomy" id="464"/>
    <lineage>
        <taxon>Bacteria</taxon>
        <taxon>Pseudomonadati</taxon>
        <taxon>Pseudomonadota</taxon>
        <taxon>Gammaproteobacteria</taxon>
        <taxon>Legionellales</taxon>
        <taxon>Legionellaceae</taxon>
        <taxon>Fluoribacter</taxon>
    </lineage>
</organism>
<dbReference type="EMBL" id="FTNL01000026">
    <property type="protein sequence ID" value="SIR81008.1"/>
    <property type="molecule type" value="Genomic_DNA"/>
</dbReference>